<evidence type="ECO:0000256" key="7">
    <source>
        <dbReference type="ARBA" id="ARBA00023180"/>
    </source>
</evidence>
<evidence type="ECO:0000256" key="9">
    <source>
        <dbReference type="SAM" id="SignalP"/>
    </source>
</evidence>
<dbReference type="GO" id="GO:0098552">
    <property type="term" value="C:side of membrane"/>
    <property type="evidence" value="ECO:0007669"/>
    <property type="project" value="UniProtKB-KW"/>
</dbReference>
<dbReference type="OrthoDB" id="6083863at2759"/>
<comment type="subcellular location">
    <subcellularLocation>
        <location evidence="1">Membrane</location>
        <topology evidence="1">Lipid-anchor</topology>
        <topology evidence="1">GPI-anchor</topology>
    </subcellularLocation>
</comment>
<dbReference type="RefSeq" id="XP_034099819.1">
    <property type="nucleotide sequence ID" value="XM_034243928.2"/>
</dbReference>
<evidence type="ECO:0000256" key="8">
    <source>
        <dbReference type="ARBA" id="ARBA00023288"/>
    </source>
</evidence>
<dbReference type="InterPro" id="IPR031424">
    <property type="entry name" value="QVR-like"/>
</dbReference>
<keyword evidence="6" id="KW-0472">Membrane</keyword>
<evidence type="ECO:0000256" key="4">
    <source>
        <dbReference type="ARBA" id="ARBA00022729"/>
    </source>
</evidence>
<keyword evidence="10" id="KW-1185">Reference proteome</keyword>
<keyword evidence="7" id="KW-0325">Glycoprotein</keyword>
<evidence type="ECO:0000256" key="5">
    <source>
        <dbReference type="ARBA" id="ARBA00022989"/>
    </source>
</evidence>
<evidence type="ECO:0000256" key="2">
    <source>
        <dbReference type="ARBA" id="ARBA00022622"/>
    </source>
</evidence>
<keyword evidence="8" id="KW-0449">Lipoprotein</keyword>
<evidence type="ECO:0000256" key="1">
    <source>
        <dbReference type="ARBA" id="ARBA00004589"/>
    </source>
</evidence>
<protein>
    <submittedName>
        <fullName evidence="11">Uncharacterized protein LOC117564982</fullName>
    </submittedName>
</protein>
<dbReference type="GeneID" id="117564982"/>
<accession>A0A6P8W8L8</accession>
<keyword evidence="4 9" id="KW-0732">Signal</keyword>
<dbReference type="GO" id="GO:0030431">
    <property type="term" value="P:sleep"/>
    <property type="evidence" value="ECO:0007669"/>
    <property type="project" value="InterPro"/>
</dbReference>
<dbReference type="PANTHER" id="PTHR33562:SF18">
    <property type="entry name" value="BOUDIN-RELATED"/>
    <property type="match status" value="1"/>
</dbReference>
<reference evidence="11" key="1">
    <citation type="submission" date="2025-08" db="UniProtKB">
        <authorList>
            <consortium name="RefSeq"/>
        </authorList>
    </citation>
    <scope>IDENTIFICATION</scope>
    <source>
        <strain evidence="11">15112-1751.03</strain>
        <tissue evidence="11">Whole Adult</tissue>
    </source>
</reference>
<dbReference type="InterPro" id="IPR050975">
    <property type="entry name" value="Sleep_regulator"/>
</dbReference>
<dbReference type="GO" id="GO:0032222">
    <property type="term" value="P:regulation of synaptic transmission, cholinergic"/>
    <property type="evidence" value="ECO:0007669"/>
    <property type="project" value="InterPro"/>
</dbReference>
<evidence type="ECO:0000313" key="10">
    <source>
        <dbReference type="Proteomes" id="UP000515160"/>
    </source>
</evidence>
<dbReference type="Pfam" id="PF17064">
    <property type="entry name" value="QVR"/>
    <property type="match status" value="1"/>
</dbReference>
<evidence type="ECO:0000256" key="6">
    <source>
        <dbReference type="ARBA" id="ARBA00023136"/>
    </source>
</evidence>
<organism evidence="10 11">
    <name type="scientific">Drosophila albomicans</name>
    <name type="common">Fruit fly</name>
    <dbReference type="NCBI Taxonomy" id="7291"/>
    <lineage>
        <taxon>Eukaryota</taxon>
        <taxon>Metazoa</taxon>
        <taxon>Ecdysozoa</taxon>
        <taxon>Arthropoda</taxon>
        <taxon>Hexapoda</taxon>
        <taxon>Insecta</taxon>
        <taxon>Pterygota</taxon>
        <taxon>Neoptera</taxon>
        <taxon>Endopterygota</taxon>
        <taxon>Diptera</taxon>
        <taxon>Brachycera</taxon>
        <taxon>Muscomorpha</taxon>
        <taxon>Ephydroidea</taxon>
        <taxon>Drosophilidae</taxon>
        <taxon>Drosophila</taxon>
    </lineage>
</organism>
<gene>
    <name evidence="11" type="primary">LOC117564982</name>
</gene>
<dbReference type="AlphaFoldDB" id="A0A6P8W8L8"/>
<proteinExistence type="predicted"/>
<dbReference type="PANTHER" id="PTHR33562">
    <property type="entry name" value="ATILLA, ISOFORM B-RELATED-RELATED"/>
    <property type="match status" value="1"/>
</dbReference>
<sequence>MVSFVRNLLCLTILAVFSSTGYAIHCYICDSVSNPKCGENFKVKEFESNLIDCNRVAPARYLSYFSQRPKATACKKQTVKFFSGDQKIIRGCYFGDVSNKQGCQLDPNLNGVEGFDCDVCTKDGCNGSESLTPIGGAIILFFGVVRLLATRLLEVSLTVFP</sequence>
<dbReference type="Proteomes" id="UP000515160">
    <property type="component" value="Chromosome 2L"/>
</dbReference>
<feature type="chain" id="PRO_5028334001" evidence="9">
    <location>
        <begin position="24"/>
        <end position="161"/>
    </location>
</feature>
<evidence type="ECO:0000256" key="3">
    <source>
        <dbReference type="ARBA" id="ARBA00022692"/>
    </source>
</evidence>
<keyword evidence="3" id="KW-0812">Transmembrane</keyword>
<name>A0A6P8W8L8_DROAB</name>
<keyword evidence="5" id="KW-1133">Transmembrane helix</keyword>
<keyword evidence="2" id="KW-0336">GPI-anchor</keyword>
<evidence type="ECO:0000313" key="11">
    <source>
        <dbReference type="RefSeq" id="XP_034099819.1"/>
    </source>
</evidence>
<feature type="signal peptide" evidence="9">
    <location>
        <begin position="1"/>
        <end position="23"/>
    </location>
</feature>